<sequence length="242" mass="26753">MLRGPWRWLSGWDVMVTRPLALLLLVAACVLGFVALSDEVHEGETQDIDERIVRSLRREEDPAMPRGPWWLAETARDVTSLGGAPVLSLITVAVCGFLLVARRYRTSLFVFSATATGWLLNGVLKNLFHRPRPSVVPHLTETMSTSFPSGHAMLSAITYLTLGALLAQFAEQRRVKVYILSVALLLSVLVGCTRVYLGVHYPTDVLGGWVAGLAWSLLVTVAARSVRRRSPALREEARRPVQ</sequence>
<dbReference type="RefSeq" id="WP_120541259.1">
    <property type="nucleotide sequence ID" value="NZ_RAVZ01000084.1"/>
</dbReference>
<dbReference type="PANTHER" id="PTHR14969:SF13">
    <property type="entry name" value="AT30094P"/>
    <property type="match status" value="1"/>
</dbReference>
<evidence type="ECO:0000256" key="1">
    <source>
        <dbReference type="SAM" id="Phobius"/>
    </source>
</evidence>
<dbReference type="SMART" id="SM00014">
    <property type="entry name" value="acidPPc"/>
    <property type="match status" value="1"/>
</dbReference>
<keyword evidence="1" id="KW-1133">Transmembrane helix</keyword>
<keyword evidence="1" id="KW-0812">Transmembrane</keyword>
<protein>
    <submittedName>
        <fullName evidence="3">Phosphatase PAP2 family protein</fullName>
    </submittedName>
</protein>
<dbReference type="CDD" id="cd03392">
    <property type="entry name" value="PAP2_like_2"/>
    <property type="match status" value="1"/>
</dbReference>
<feature type="transmembrane region" description="Helical" evidence="1">
    <location>
        <begin position="108"/>
        <end position="128"/>
    </location>
</feature>
<feature type="transmembrane region" description="Helical" evidence="1">
    <location>
        <begin position="205"/>
        <end position="226"/>
    </location>
</feature>
<evidence type="ECO:0000313" key="3">
    <source>
        <dbReference type="EMBL" id="RKG88307.1"/>
    </source>
</evidence>
<dbReference type="InterPro" id="IPR000326">
    <property type="entry name" value="PAP2/HPO"/>
</dbReference>
<keyword evidence="4" id="KW-1185">Reference proteome</keyword>
<dbReference type="OrthoDB" id="9801622at2"/>
<feature type="transmembrane region" description="Helical" evidence="1">
    <location>
        <begin position="78"/>
        <end position="101"/>
    </location>
</feature>
<dbReference type="PROSITE" id="PS51257">
    <property type="entry name" value="PROKAR_LIPOPROTEIN"/>
    <property type="match status" value="1"/>
</dbReference>
<feature type="domain" description="Phosphatidic acid phosphatase type 2/haloperoxidase" evidence="2">
    <location>
        <begin position="106"/>
        <end position="220"/>
    </location>
</feature>
<feature type="transmembrane region" description="Helical" evidence="1">
    <location>
        <begin position="148"/>
        <end position="170"/>
    </location>
</feature>
<accession>A0A3A8IXW3</accession>
<reference evidence="4" key="1">
    <citation type="submission" date="2018-09" db="EMBL/GenBank/DDBJ databases">
        <authorList>
            <person name="Livingstone P.G."/>
            <person name="Whitworth D.E."/>
        </authorList>
    </citation>
    <scope>NUCLEOTIDE SEQUENCE [LARGE SCALE GENOMIC DNA]</scope>
    <source>
        <strain evidence="4">CA054A</strain>
    </source>
</reference>
<name>A0A3A8IXW3_9BACT</name>
<dbReference type="SUPFAM" id="SSF48317">
    <property type="entry name" value="Acid phosphatase/Vanadium-dependent haloperoxidase"/>
    <property type="match status" value="1"/>
</dbReference>
<keyword evidence="1" id="KW-0472">Membrane</keyword>
<dbReference type="PANTHER" id="PTHR14969">
    <property type="entry name" value="SPHINGOSINE-1-PHOSPHATE PHOSPHOHYDROLASE"/>
    <property type="match status" value="1"/>
</dbReference>
<dbReference type="InterPro" id="IPR036938">
    <property type="entry name" value="PAP2/HPO_sf"/>
</dbReference>
<organism evidence="3 4">
    <name type="scientific">Corallococcus terminator</name>
    <dbReference type="NCBI Taxonomy" id="2316733"/>
    <lineage>
        <taxon>Bacteria</taxon>
        <taxon>Pseudomonadati</taxon>
        <taxon>Myxococcota</taxon>
        <taxon>Myxococcia</taxon>
        <taxon>Myxococcales</taxon>
        <taxon>Cystobacterineae</taxon>
        <taxon>Myxococcaceae</taxon>
        <taxon>Corallococcus</taxon>
    </lineage>
</organism>
<proteinExistence type="predicted"/>
<gene>
    <name evidence="3" type="ORF">D7V88_14640</name>
</gene>
<dbReference type="Gene3D" id="1.20.144.10">
    <property type="entry name" value="Phosphatidic acid phosphatase type 2/haloperoxidase"/>
    <property type="match status" value="2"/>
</dbReference>
<evidence type="ECO:0000313" key="4">
    <source>
        <dbReference type="Proteomes" id="UP000268094"/>
    </source>
</evidence>
<dbReference type="Proteomes" id="UP000268094">
    <property type="component" value="Unassembled WGS sequence"/>
</dbReference>
<dbReference type="EMBL" id="RAVZ01000084">
    <property type="protein sequence ID" value="RKG88307.1"/>
    <property type="molecule type" value="Genomic_DNA"/>
</dbReference>
<evidence type="ECO:0000259" key="2">
    <source>
        <dbReference type="SMART" id="SM00014"/>
    </source>
</evidence>
<dbReference type="Pfam" id="PF01569">
    <property type="entry name" value="PAP2"/>
    <property type="match status" value="1"/>
</dbReference>
<feature type="transmembrane region" description="Helical" evidence="1">
    <location>
        <begin position="177"/>
        <end position="199"/>
    </location>
</feature>
<comment type="caution">
    <text evidence="3">The sequence shown here is derived from an EMBL/GenBank/DDBJ whole genome shotgun (WGS) entry which is preliminary data.</text>
</comment>
<dbReference type="AlphaFoldDB" id="A0A3A8IXW3"/>